<feature type="compositionally biased region" description="Low complexity" evidence="3">
    <location>
        <begin position="89"/>
        <end position="104"/>
    </location>
</feature>
<sequence>MKTIAVDLDTSLDEIIKTRKNRHSRDNNFYSKSSYKPAGSDNRRVEKHETYRKSQHPYSKPSRYNTSESSDNRRPTYSARPAKASPLQSSSSSSSNSHNSSSHNTSKPDPSRIVITKSVTRRLPMDLMINQDAKLDDGSEMGRIRKQPPLSHEIRLGAPQQPLYQHQPTNYAIRGLSQQSPVRGLSIRGESGPAVVLISNLDPGANAEDVKTVCAYFGHILQCKILLDRSGRSYGEAEIEFAHKSSALDCVAKMDNGIADGRVLRVMLRNRMTPTAPLMPPPIPNQNNTRSVITPTRSGYTSG</sequence>
<dbReference type="InterPro" id="IPR035979">
    <property type="entry name" value="RBD_domain_sf"/>
</dbReference>
<organism evidence="5 6">
    <name type="scientific">Phycomyces blakesleeanus</name>
    <dbReference type="NCBI Taxonomy" id="4837"/>
    <lineage>
        <taxon>Eukaryota</taxon>
        <taxon>Fungi</taxon>
        <taxon>Fungi incertae sedis</taxon>
        <taxon>Mucoromycota</taxon>
        <taxon>Mucoromycotina</taxon>
        <taxon>Mucoromycetes</taxon>
        <taxon>Mucorales</taxon>
        <taxon>Phycomycetaceae</taxon>
        <taxon>Phycomyces</taxon>
    </lineage>
</organism>
<evidence type="ECO:0000256" key="2">
    <source>
        <dbReference type="PROSITE-ProRule" id="PRU00176"/>
    </source>
</evidence>
<evidence type="ECO:0000313" key="5">
    <source>
        <dbReference type="EMBL" id="KAL0092867.1"/>
    </source>
</evidence>
<comment type="caution">
    <text evidence="5">The sequence shown here is derived from an EMBL/GenBank/DDBJ whole genome shotgun (WGS) entry which is preliminary data.</text>
</comment>
<name>A0ABR3BA93_PHYBL</name>
<proteinExistence type="predicted"/>
<keyword evidence="6" id="KW-1185">Reference proteome</keyword>
<evidence type="ECO:0000313" key="6">
    <source>
        <dbReference type="Proteomes" id="UP001448207"/>
    </source>
</evidence>
<dbReference type="PROSITE" id="PS50102">
    <property type="entry name" value="RRM"/>
    <property type="match status" value="1"/>
</dbReference>
<dbReference type="SUPFAM" id="SSF54928">
    <property type="entry name" value="RNA-binding domain, RBD"/>
    <property type="match status" value="1"/>
</dbReference>
<feature type="compositionally biased region" description="Polar residues" evidence="3">
    <location>
        <begin position="285"/>
        <end position="303"/>
    </location>
</feature>
<dbReference type="Gene3D" id="3.30.70.330">
    <property type="match status" value="1"/>
</dbReference>
<feature type="domain" description="RRM" evidence="4">
    <location>
        <begin position="194"/>
        <end position="271"/>
    </location>
</feature>
<accession>A0ABR3BA93</accession>
<dbReference type="PANTHER" id="PTHR19965:SF82">
    <property type="entry name" value="THO COMPLEX SUBUNIT 4"/>
    <property type="match status" value="1"/>
</dbReference>
<dbReference type="Pfam" id="PF00076">
    <property type="entry name" value="RRM_1"/>
    <property type="match status" value="1"/>
</dbReference>
<evidence type="ECO:0000259" key="4">
    <source>
        <dbReference type="PROSITE" id="PS50102"/>
    </source>
</evidence>
<dbReference type="Proteomes" id="UP001448207">
    <property type="component" value="Unassembled WGS sequence"/>
</dbReference>
<reference evidence="5 6" key="1">
    <citation type="submission" date="2024-04" db="EMBL/GenBank/DDBJ databases">
        <title>Symmetric and asymmetric DNA N6-adenine methylation regulates different biological responses in Mucorales.</title>
        <authorList>
            <consortium name="Lawrence Berkeley National Laboratory"/>
            <person name="Lax C."/>
            <person name="Mondo S.J."/>
            <person name="Osorio-Concepcion M."/>
            <person name="Muszewska A."/>
            <person name="Corrochano-Luque M."/>
            <person name="Gutierrez G."/>
            <person name="Riley R."/>
            <person name="Lipzen A."/>
            <person name="Guo J."/>
            <person name="Hundley H."/>
            <person name="Amirebrahimi M."/>
            <person name="Ng V."/>
            <person name="Lorenzo-Gutierrez D."/>
            <person name="Binder U."/>
            <person name="Yang J."/>
            <person name="Song Y."/>
            <person name="Canovas D."/>
            <person name="Navarro E."/>
            <person name="Freitag M."/>
            <person name="Gabaldon T."/>
            <person name="Grigoriev I.V."/>
            <person name="Corrochano L.M."/>
            <person name="Nicolas F.E."/>
            <person name="Garre V."/>
        </authorList>
    </citation>
    <scope>NUCLEOTIDE SEQUENCE [LARGE SCALE GENOMIC DNA]</scope>
    <source>
        <strain evidence="5 6">L51</strain>
    </source>
</reference>
<dbReference type="InterPro" id="IPR051229">
    <property type="entry name" value="ALYREF_mRNA_export"/>
</dbReference>
<dbReference type="CDD" id="cd00590">
    <property type="entry name" value="RRM_SF"/>
    <property type="match status" value="1"/>
</dbReference>
<protein>
    <recommendedName>
        <fullName evidence="4">RRM domain-containing protein</fullName>
    </recommendedName>
</protein>
<dbReference type="SMART" id="SM00360">
    <property type="entry name" value="RRM"/>
    <property type="match status" value="1"/>
</dbReference>
<evidence type="ECO:0000256" key="1">
    <source>
        <dbReference type="ARBA" id="ARBA00022884"/>
    </source>
</evidence>
<dbReference type="EMBL" id="JBCLYO010000002">
    <property type="protein sequence ID" value="KAL0092867.1"/>
    <property type="molecule type" value="Genomic_DNA"/>
</dbReference>
<dbReference type="PANTHER" id="PTHR19965">
    <property type="entry name" value="RNA AND EXPORT FACTOR BINDING PROTEIN"/>
    <property type="match status" value="1"/>
</dbReference>
<feature type="region of interest" description="Disordered" evidence="3">
    <location>
        <begin position="275"/>
        <end position="303"/>
    </location>
</feature>
<feature type="compositionally biased region" description="Basic and acidic residues" evidence="3">
    <location>
        <begin position="41"/>
        <end position="52"/>
    </location>
</feature>
<keyword evidence="1 2" id="KW-0694">RNA-binding</keyword>
<dbReference type="InterPro" id="IPR012677">
    <property type="entry name" value="Nucleotide-bd_a/b_plait_sf"/>
</dbReference>
<dbReference type="InterPro" id="IPR000504">
    <property type="entry name" value="RRM_dom"/>
</dbReference>
<evidence type="ECO:0000256" key="3">
    <source>
        <dbReference type="SAM" id="MobiDB-lite"/>
    </source>
</evidence>
<feature type="region of interest" description="Disordered" evidence="3">
    <location>
        <begin position="18"/>
        <end position="113"/>
    </location>
</feature>
<gene>
    <name evidence="5" type="ORF">J3Q64DRAFT_1721959</name>
</gene>